<comment type="caution">
    <text evidence="2">The sequence shown here is derived from an EMBL/GenBank/DDBJ whole genome shotgun (WGS) entry which is preliminary data.</text>
</comment>
<protein>
    <submittedName>
        <fullName evidence="2">Uncharacterized protein</fullName>
    </submittedName>
</protein>
<feature type="region of interest" description="Disordered" evidence="1">
    <location>
        <begin position="122"/>
        <end position="170"/>
    </location>
</feature>
<dbReference type="Proteomes" id="UP000233786">
    <property type="component" value="Unassembled WGS sequence"/>
</dbReference>
<dbReference type="EMBL" id="PJNB01000001">
    <property type="protein sequence ID" value="PKW18109.1"/>
    <property type="molecule type" value="Genomic_DNA"/>
</dbReference>
<keyword evidence="3" id="KW-1185">Reference proteome</keyword>
<dbReference type="AlphaFoldDB" id="A0A2N3Y5A8"/>
<feature type="compositionally biased region" description="Basic and acidic residues" evidence="1">
    <location>
        <begin position="15"/>
        <end position="26"/>
    </location>
</feature>
<gene>
    <name evidence="2" type="ORF">A8926_6170</name>
</gene>
<sequence length="263" mass="28852">MLFTGSLQRLRRVHSLADAEPADRQRRREHRRPQQGQSRTGCRRRFSGSPACARRHRNRALPSTNRSRPARTGTIGEPGGALHVVAGVHPVAPTIGLQRKRMLPTTQPSPHEQLLDRASTDRNLQFGTPPWSGTWTRMTSGDLPSPEPAGGDPGASVGRRRVGRSQQARGMARCPVRAQVLLRPEVPWCIAAITPDSHSASGREPSVPGCSCEAHRSNLTVGERTGATRQSSRAEWSIPVVRKDFGAGFQAWLVDGLGQRRER</sequence>
<evidence type="ECO:0000256" key="1">
    <source>
        <dbReference type="SAM" id="MobiDB-lite"/>
    </source>
</evidence>
<accession>A0A2N3Y5A8</accession>
<evidence type="ECO:0000313" key="2">
    <source>
        <dbReference type="EMBL" id="PKW18109.1"/>
    </source>
</evidence>
<organism evidence="2 3">
    <name type="scientific">Saccharopolyspora spinosa</name>
    <dbReference type="NCBI Taxonomy" id="60894"/>
    <lineage>
        <taxon>Bacteria</taxon>
        <taxon>Bacillati</taxon>
        <taxon>Actinomycetota</taxon>
        <taxon>Actinomycetes</taxon>
        <taxon>Pseudonocardiales</taxon>
        <taxon>Pseudonocardiaceae</taxon>
        <taxon>Saccharopolyspora</taxon>
    </lineage>
</organism>
<proteinExistence type="predicted"/>
<dbReference type="STRING" id="994479.GCA_000194155_06816"/>
<feature type="region of interest" description="Disordered" evidence="1">
    <location>
        <begin position="14"/>
        <end position="78"/>
    </location>
</feature>
<reference evidence="2" key="1">
    <citation type="submission" date="2017-12" db="EMBL/GenBank/DDBJ databases">
        <title>Sequencing the genomes of 1000 Actinobacteria strains.</title>
        <authorList>
            <person name="Klenk H.-P."/>
        </authorList>
    </citation>
    <scope>NUCLEOTIDE SEQUENCE [LARGE SCALE GENOMIC DNA]</scope>
    <source>
        <strain evidence="2">DSM 44228</strain>
    </source>
</reference>
<evidence type="ECO:0000313" key="3">
    <source>
        <dbReference type="Proteomes" id="UP000233786"/>
    </source>
</evidence>
<feature type="compositionally biased region" description="Polar residues" evidence="1">
    <location>
        <begin position="122"/>
        <end position="139"/>
    </location>
</feature>
<name>A0A2N3Y5A8_SACSN</name>